<sequence length="108" mass="12052">MSKSTSNFSLVNDMNMYPKEYTTKDSVQTTIPSNSMDKQMREEYHLTPKDGNIQSDVVLLNGIPLKLTENLDIPELKPIFVSSSSPIIVGPDFVVFVHQKDFDAPACA</sequence>
<reference evidence="2" key="1">
    <citation type="journal article" date="2017" name="Front. Plant Sci.">
        <title>Climate Clever Clovers: New Paradigm to Reduce the Environmental Footprint of Ruminants by Breeding Low Methanogenic Forages Utilizing Haplotype Variation.</title>
        <authorList>
            <person name="Kaur P."/>
            <person name="Appels R."/>
            <person name="Bayer P.E."/>
            <person name="Keeble-Gagnere G."/>
            <person name="Wang J."/>
            <person name="Hirakawa H."/>
            <person name="Shirasawa K."/>
            <person name="Vercoe P."/>
            <person name="Stefanova K."/>
            <person name="Durmic Z."/>
            <person name="Nichols P."/>
            <person name="Revell C."/>
            <person name="Isobe S.N."/>
            <person name="Edwards D."/>
            <person name="Erskine W."/>
        </authorList>
    </citation>
    <scope>NUCLEOTIDE SEQUENCE [LARGE SCALE GENOMIC DNA]</scope>
    <source>
        <strain evidence="2">cv. Daliak</strain>
    </source>
</reference>
<dbReference type="Proteomes" id="UP000242715">
    <property type="component" value="Unassembled WGS sequence"/>
</dbReference>
<dbReference type="EMBL" id="DF974546">
    <property type="protein sequence ID" value="GAU49307.1"/>
    <property type="molecule type" value="Genomic_DNA"/>
</dbReference>
<dbReference type="AlphaFoldDB" id="A0A2Z6PS18"/>
<dbReference type="PANTHER" id="PTHR14363">
    <property type="entry name" value="HEPARANASE-RELATED"/>
    <property type="match status" value="1"/>
</dbReference>
<keyword evidence="2" id="KW-1185">Reference proteome</keyword>
<organism evidence="1 2">
    <name type="scientific">Trifolium subterraneum</name>
    <name type="common">Subterranean clover</name>
    <dbReference type="NCBI Taxonomy" id="3900"/>
    <lineage>
        <taxon>Eukaryota</taxon>
        <taxon>Viridiplantae</taxon>
        <taxon>Streptophyta</taxon>
        <taxon>Embryophyta</taxon>
        <taxon>Tracheophyta</taxon>
        <taxon>Spermatophyta</taxon>
        <taxon>Magnoliopsida</taxon>
        <taxon>eudicotyledons</taxon>
        <taxon>Gunneridae</taxon>
        <taxon>Pentapetalae</taxon>
        <taxon>rosids</taxon>
        <taxon>fabids</taxon>
        <taxon>Fabales</taxon>
        <taxon>Fabaceae</taxon>
        <taxon>Papilionoideae</taxon>
        <taxon>50 kb inversion clade</taxon>
        <taxon>NPAAA clade</taxon>
        <taxon>Hologalegina</taxon>
        <taxon>IRL clade</taxon>
        <taxon>Trifolieae</taxon>
        <taxon>Trifolium</taxon>
    </lineage>
</organism>
<dbReference type="GO" id="GO:0009505">
    <property type="term" value="C:plant-type cell wall"/>
    <property type="evidence" value="ECO:0007669"/>
    <property type="project" value="TreeGrafter"/>
</dbReference>
<dbReference type="GO" id="GO:0004566">
    <property type="term" value="F:beta-glucuronidase activity"/>
    <property type="evidence" value="ECO:0007669"/>
    <property type="project" value="TreeGrafter"/>
</dbReference>
<proteinExistence type="predicted"/>
<name>A0A2Z6PS18_TRISU</name>
<dbReference type="OrthoDB" id="1727988at2759"/>
<dbReference type="PANTHER" id="PTHR14363:SF13">
    <property type="entry name" value="OS07G0598400 PROTEIN"/>
    <property type="match status" value="1"/>
</dbReference>
<gene>
    <name evidence="1" type="ORF">TSUD_374260</name>
</gene>
<accession>A0A2Z6PS18</accession>
<evidence type="ECO:0000313" key="2">
    <source>
        <dbReference type="Proteomes" id="UP000242715"/>
    </source>
</evidence>
<protein>
    <submittedName>
        <fullName evidence="1">Uncharacterized protein</fullName>
    </submittedName>
</protein>
<evidence type="ECO:0000313" key="1">
    <source>
        <dbReference type="EMBL" id="GAU49307.1"/>
    </source>
</evidence>